<keyword evidence="1" id="KW-0472">Membrane</keyword>
<reference evidence="2" key="2">
    <citation type="submission" date="2023-05" db="EMBL/GenBank/DDBJ databases">
        <authorList>
            <person name="Fouks B."/>
        </authorList>
    </citation>
    <scope>NUCLEOTIDE SEQUENCE</scope>
    <source>
        <strain evidence="2">Stay&amp;Tobe</strain>
        <tissue evidence="2">Testes</tissue>
    </source>
</reference>
<organism evidence="2 3">
    <name type="scientific">Diploptera punctata</name>
    <name type="common">Pacific beetle cockroach</name>
    <dbReference type="NCBI Taxonomy" id="6984"/>
    <lineage>
        <taxon>Eukaryota</taxon>
        <taxon>Metazoa</taxon>
        <taxon>Ecdysozoa</taxon>
        <taxon>Arthropoda</taxon>
        <taxon>Hexapoda</taxon>
        <taxon>Insecta</taxon>
        <taxon>Pterygota</taxon>
        <taxon>Neoptera</taxon>
        <taxon>Polyneoptera</taxon>
        <taxon>Dictyoptera</taxon>
        <taxon>Blattodea</taxon>
        <taxon>Blaberoidea</taxon>
        <taxon>Blaberidae</taxon>
        <taxon>Diplopterinae</taxon>
        <taxon>Diploptera</taxon>
    </lineage>
</organism>
<gene>
    <name evidence="2" type="ORF">L9F63_024193</name>
</gene>
<proteinExistence type="predicted"/>
<feature type="transmembrane region" description="Helical" evidence="1">
    <location>
        <begin position="7"/>
        <end position="26"/>
    </location>
</feature>
<comment type="caution">
    <text evidence="2">The sequence shown here is derived from an EMBL/GenBank/DDBJ whole genome shotgun (WGS) entry which is preliminary data.</text>
</comment>
<keyword evidence="1" id="KW-1133">Transmembrane helix</keyword>
<keyword evidence="1" id="KW-0812">Transmembrane</keyword>
<keyword evidence="3" id="KW-1185">Reference proteome</keyword>
<reference evidence="2" key="1">
    <citation type="journal article" date="2023" name="IScience">
        <title>Live-bearing cockroach genome reveals convergent evolutionary mechanisms linked to viviparity in insects and beyond.</title>
        <authorList>
            <person name="Fouks B."/>
            <person name="Harrison M.C."/>
            <person name="Mikhailova A.A."/>
            <person name="Marchal E."/>
            <person name="English S."/>
            <person name="Carruthers M."/>
            <person name="Jennings E.C."/>
            <person name="Chiamaka E.L."/>
            <person name="Frigard R.A."/>
            <person name="Pippel M."/>
            <person name="Attardo G.M."/>
            <person name="Benoit J.B."/>
            <person name="Bornberg-Bauer E."/>
            <person name="Tobe S.S."/>
        </authorList>
    </citation>
    <scope>NUCLEOTIDE SEQUENCE</scope>
    <source>
        <strain evidence="2">Stay&amp;Tobe</strain>
    </source>
</reference>
<evidence type="ECO:0000313" key="3">
    <source>
        <dbReference type="Proteomes" id="UP001233999"/>
    </source>
</evidence>
<accession>A0AAD8E7Y5</accession>
<sequence>DEKVKHGPLYVFSVFAIITAALTFLLPETSKHELPDTVEEAEMLSKHQNEELDSLQQYTSAN</sequence>
<dbReference type="AlphaFoldDB" id="A0AAD8E7Y5"/>
<evidence type="ECO:0000313" key="2">
    <source>
        <dbReference type="EMBL" id="KAJ9580630.1"/>
    </source>
</evidence>
<dbReference type="EMBL" id="JASPKZ010008234">
    <property type="protein sequence ID" value="KAJ9580630.1"/>
    <property type="molecule type" value="Genomic_DNA"/>
</dbReference>
<feature type="non-terminal residue" evidence="2">
    <location>
        <position position="1"/>
    </location>
</feature>
<dbReference type="Proteomes" id="UP001233999">
    <property type="component" value="Unassembled WGS sequence"/>
</dbReference>
<evidence type="ECO:0000256" key="1">
    <source>
        <dbReference type="SAM" id="Phobius"/>
    </source>
</evidence>
<protein>
    <submittedName>
        <fullName evidence="2">Uncharacterized protein</fullName>
    </submittedName>
</protein>
<name>A0AAD8E7Y5_DIPPU</name>